<feature type="domain" description="DNA polymerase zeta catalytic subunit N-terminal" evidence="5">
    <location>
        <begin position="93"/>
        <end position="137"/>
    </location>
</feature>
<evidence type="ECO:0000313" key="6">
    <source>
        <dbReference type="EMBL" id="KAJ8253632.1"/>
    </source>
</evidence>
<protein>
    <recommendedName>
        <fullName evidence="1">3'-5' exodeoxyribonuclease</fullName>
    </recommendedName>
</protein>
<dbReference type="SUPFAM" id="SSF53098">
    <property type="entry name" value="Ribonuclease H-like"/>
    <property type="match status" value="1"/>
</dbReference>
<accession>A0A9Q1CZM4</accession>
<dbReference type="Pfam" id="PF24065">
    <property type="entry name" value="REV3_N"/>
    <property type="match status" value="1"/>
</dbReference>
<evidence type="ECO:0000313" key="7">
    <source>
        <dbReference type="Proteomes" id="UP001152803"/>
    </source>
</evidence>
<organism evidence="6 7">
    <name type="scientific">Conger conger</name>
    <name type="common">Conger eel</name>
    <name type="synonym">Muraena conger</name>
    <dbReference type="NCBI Taxonomy" id="82655"/>
    <lineage>
        <taxon>Eukaryota</taxon>
        <taxon>Metazoa</taxon>
        <taxon>Chordata</taxon>
        <taxon>Craniata</taxon>
        <taxon>Vertebrata</taxon>
        <taxon>Euteleostomi</taxon>
        <taxon>Actinopterygii</taxon>
        <taxon>Neopterygii</taxon>
        <taxon>Teleostei</taxon>
        <taxon>Anguilliformes</taxon>
        <taxon>Congridae</taxon>
        <taxon>Conger</taxon>
    </lineage>
</organism>
<dbReference type="EMBL" id="JAFJMO010000016">
    <property type="protein sequence ID" value="KAJ8253632.1"/>
    <property type="molecule type" value="Genomic_DNA"/>
</dbReference>
<dbReference type="GO" id="GO:0043625">
    <property type="term" value="C:delta DNA polymerase complex"/>
    <property type="evidence" value="ECO:0007669"/>
    <property type="project" value="TreeGrafter"/>
</dbReference>
<feature type="domain" description="DNA polymerase delta/zeta catalytic subunit N-terminal" evidence="4">
    <location>
        <begin position="138"/>
        <end position="215"/>
    </location>
</feature>
<evidence type="ECO:0000256" key="1">
    <source>
        <dbReference type="ARBA" id="ARBA00042791"/>
    </source>
</evidence>
<dbReference type="GO" id="GO:0045004">
    <property type="term" value="P:DNA replication proofreading"/>
    <property type="evidence" value="ECO:0007669"/>
    <property type="project" value="TreeGrafter"/>
</dbReference>
<keyword evidence="7" id="KW-1185">Reference proteome</keyword>
<name>A0A9Q1CZM4_CONCO</name>
<evidence type="ECO:0000256" key="3">
    <source>
        <dbReference type="SAM" id="MobiDB-lite"/>
    </source>
</evidence>
<dbReference type="Pfam" id="PF24055">
    <property type="entry name" value="POL3_N"/>
    <property type="match status" value="1"/>
</dbReference>
<dbReference type="GO" id="GO:0006287">
    <property type="term" value="P:base-excision repair, gap-filling"/>
    <property type="evidence" value="ECO:0007669"/>
    <property type="project" value="TreeGrafter"/>
</dbReference>
<dbReference type="GO" id="GO:0008296">
    <property type="term" value="F:3'-5'-DNA exonuclease activity"/>
    <property type="evidence" value="ECO:0007669"/>
    <property type="project" value="TreeGrafter"/>
</dbReference>
<dbReference type="OrthoDB" id="2414538at2759"/>
<dbReference type="InterPro" id="IPR056435">
    <property type="entry name" value="DPOD/Z_N"/>
</dbReference>
<feature type="region of interest" description="Disordered" evidence="3">
    <location>
        <begin position="1"/>
        <end position="61"/>
    </location>
</feature>
<evidence type="ECO:0000259" key="4">
    <source>
        <dbReference type="Pfam" id="PF24055"/>
    </source>
</evidence>
<comment type="caution">
    <text evidence="6">The sequence shown here is derived from an EMBL/GenBank/DDBJ whole genome shotgun (WGS) entry which is preliminary data.</text>
</comment>
<dbReference type="PANTHER" id="PTHR10322:SF23">
    <property type="entry name" value="DNA POLYMERASE DELTA CATALYTIC SUBUNIT"/>
    <property type="match status" value="1"/>
</dbReference>
<dbReference type="InterPro" id="IPR050240">
    <property type="entry name" value="DNA_pol_type-B"/>
</dbReference>
<proteinExistence type="predicted"/>
<dbReference type="PANTHER" id="PTHR10322">
    <property type="entry name" value="DNA POLYMERASE CATALYTIC SUBUNIT"/>
    <property type="match status" value="1"/>
</dbReference>
<gene>
    <name evidence="6" type="ORF">COCON_G00202440</name>
</gene>
<dbReference type="FunFam" id="3.30.342.10:FF:000003">
    <property type="entry name" value="DNA polymerase"/>
    <property type="match status" value="1"/>
</dbReference>
<dbReference type="InterPro" id="IPR056447">
    <property type="entry name" value="REV3_N"/>
</dbReference>
<evidence type="ECO:0000256" key="2">
    <source>
        <dbReference type="ARBA" id="ARBA00049244"/>
    </source>
</evidence>
<comment type="catalytic activity">
    <reaction evidence="2">
        <text>DNA(n) + a 2'-deoxyribonucleoside 5'-triphosphate = DNA(n+1) + diphosphate</text>
        <dbReference type="Rhea" id="RHEA:22508"/>
        <dbReference type="Rhea" id="RHEA-COMP:17339"/>
        <dbReference type="Rhea" id="RHEA-COMP:17340"/>
        <dbReference type="ChEBI" id="CHEBI:33019"/>
        <dbReference type="ChEBI" id="CHEBI:61560"/>
        <dbReference type="ChEBI" id="CHEBI:173112"/>
        <dbReference type="EC" id="2.7.7.7"/>
    </reaction>
</comment>
<dbReference type="AlphaFoldDB" id="A0A9Q1CZM4"/>
<reference evidence="6" key="1">
    <citation type="journal article" date="2023" name="Science">
        <title>Genome structures resolve the early diversification of teleost fishes.</title>
        <authorList>
            <person name="Parey E."/>
            <person name="Louis A."/>
            <person name="Montfort J."/>
            <person name="Bouchez O."/>
            <person name="Roques C."/>
            <person name="Iampietro C."/>
            <person name="Lluch J."/>
            <person name="Castinel A."/>
            <person name="Donnadieu C."/>
            <person name="Desvignes T."/>
            <person name="Floi Bucao C."/>
            <person name="Jouanno E."/>
            <person name="Wen M."/>
            <person name="Mejri S."/>
            <person name="Dirks R."/>
            <person name="Jansen H."/>
            <person name="Henkel C."/>
            <person name="Chen W.J."/>
            <person name="Zahm M."/>
            <person name="Cabau C."/>
            <person name="Klopp C."/>
            <person name="Thompson A.W."/>
            <person name="Robinson-Rechavi M."/>
            <person name="Braasch I."/>
            <person name="Lecointre G."/>
            <person name="Bobe J."/>
            <person name="Postlethwait J.H."/>
            <person name="Berthelot C."/>
            <person name="Roest Crollius H."/>
            <person name="Guiguen Y."/>
        </authorList>
    </citation>
    <scope>NUCLEOTIDE SEQUENCE</scope>
    <source>
        <strain evidence="6">Concon-B</strain>
    </source>
</reference>
<dbReference type="GO" id="GO:0006297">
    <property type="term" value="P:nucleotide-excision repair, DNA gap filling"/>
    <property type="evidence" value="ECO:0007669"/>
    <property type="project" value="TreeGrafter"/>
</dbReference>
<evidence type="ECO:0000259" key="5">
    <source>
        <dbReference type="Pfam" id="PF24065"/>
    </source>
</evidence>
<sequence>MEAKKRSGRQPMGGPSQAKRGRVGGDREGSPSLFEEELALPDEPEMEAESQEGQAGQDLIPIGNLAKERLYGRRDLGHAPPPPLQAQTDQLTFQQIDLDYYLGSPVAGMPGQSQGSAPIVRMFGVTDGGNSVCCHVHGFAPYLYVLAPAGFSSSHLSEFQKELNSAVLKDMRTNKDNLSAAVLAVDVTHKENLYGFRGIQPQDFLRITVATPRLIAAAKRLLEQGFKFGPFPAQKYATFEANIDFEIRFMVDSAVVGCCWIQLPAGRYRAREERGPGRPPRASQPR</sequence>
<dbReference type="GO" id="GO:0003887">
    <property type="term" value="F:DNA-directed DNA polymerase activity"/>
    <property type="evidence" value="ECO:0007669"/>
    <property type="project" value="UniProtKB-EC"/>
</dbReference>
<dbReference type="Proteomes" id="UP001152803">
    <property type="component" value="Unassembled WGS sequence"/>
</dbReference>
<feature type="compositionally biased region" description="Acidic residues" evidence="3">
    <location>
        <begin position="34"/>
        <end position="50"/>
    </location>
</feature>
<dbReference type="InterPro" id="IPR012337">
    <property type="entry name" value="RNaseH-like_sf"/>
</dbReference>
<dbReference type="Gene3D" id="3.30.342.10">
    <property type="entry name" value="DNA Polymerase, chain B, domain 1"/>
    <property type="match status" value="1"/>
</dbReference>